<dbReference type="OMA" id="CLPSFWF"/>
<accession>A0A8C4MB05</accession>
<dbReference type="Proteomes" id="UP000694387">
    <property type="component" value="Chromosome 3"/>
</dbReference>
<reference evidence="2" key="3">
    <citation type="submission" date="2025-09" db="UniProtKB">
        <authorList>
            <consortium name="Ensembl"/>
        </authorList>
    </citation>
    <scope>IDENTIFICATION</scope>
</reference>
<evidence type="ECO:0000313" key="2">
    <source>
        <dbReference type="Ensembl" id="ENSEASP00005024517.1"/>
    </source>
</evidence>
<reference evidence="2" key="2">
    <citation type="submission" date="2025-08" db="UniProtKB">
        <authorList>
            <consortium name="Ensembl"/>
        </authorList>
    </citation>
    <scope>IDENTIFICATION</scope>
</reference>
<dbReference type="GeneTree" id="ENSGT00910000148905"/>
<keyword evidence="3" id="KW-1185">Reference proteome</keyword>
<sequence>EMLPRRPVVVQNYYWKRSLGDGGSKKKTKPSLISSPPQRMEGRSNCQQHSVCVYFMHMHQHTQSKSFISYVLVFNTENDCLPSFWFFFFFNCVKVLEMY</sequence>
<feature type="region of interest" description="Disordered" evidence="1">
    <location>
        <begin position="19"/>
        <end position="44"/>
    </location>
</feature>
<proteinExistence type="predicted"/>
<protein>
    <submittedName>
        <fullName evidence="2">Uncharacterized protein</fullName>
    </submittedName>
</protein>
<organism evidence="2 3">
    <name type="scientific">Equus asinus</name>
    <name type="common">Donkey</name>
    <name type="synonym">Equus africanus asinus</name>
    <dbReference type="NCBI Taxonomy" id="9793"/>
    <lineage>
        <taxon>Eukaryota</taxon>
        <taxon>Metazoa</taxon>
        <taxon>Chordata</taxon>
        <taxon>Craniata</taxon>
        <taxon>Vertebrata</taxon>
        <taxon>Euteleostomi</taxon>
        <taxon>Mammalia</taxon>
        <taxon>Eutheria</taxon>
        <taxon>Laurasiatheria</taxon>
        <taxon>Perissodactyla</taxon>
        <taxon>Equidae</taxon>
        <taxon>Equus</taxon>
    </lineage>
</organism>
<dbReference type="Ensembl" id="ENSEAST00005026595.2">
    <property type="protein sequence ID" value="ENSEASP00005024517.1"/>
    <property type="gene ID" value="ENSEASG00005016658.2"/>
</dbReference>
<evidence type="ECO:0000313" key="3">
    <source>
        <dbReference type="Proteomes" id="UP000694387"/>
    </source>
</evidence>
<name>A0A8C4MB05_EQUAS</name>
<dbReference type="AlphaFoldDB" id="A0A8C4MB05"/>
<evidence type="ECO:0000256" key="1">
    <source>
        <dbReference type="SAM" id="MobiDB-lite"/>
    </source>
</evidence>
<reference evidence="2 3" key="1">
    <citation type="journal article" date="2020" name="Nat. Commun.">
        <title>Donkey genomes provide new insights into domestication and selection for coat color.</title>
        <authorList>
            <person name="Wang"/>
            <person name="C."/>
            <person name="Li"/>
            <person name="H."/>
            <person name="Guo"/>
            <person name="Y."/>
            <person name="Huang"/>
            <person name="J."/>
            <person name="Sun"/>
            <person name="Y."/>
            <person name="Min"/>
            <person name="J."/>
            <person name="Wang"/>
            <person name="J."/>
            <person name="Fang"/>
            <person name="X."/>
            <person name="Zhao"/>
            <person name="Z."/>
            <person name="Wang"/>
            <person name="S."/>
            <person name="Zhang"/>
            <person name="Y."/>
            <person name="Liu"/>
            <person name="Q."/>
            <person name="Jiang"/>
            <person name="Q."/>
            <person name="Wang"/>
            <person name="X."/>
            <person name="Guo"/>
            <person name="Y."/>
            <person name="Yang"/>
            <person name="C."/>
            <person name="Wang"/>
            <person name="Y."/>
            <person name="Tian"/>
            <person name="F."/>
            <person name="Zhuang"/>
            <person name="G."/>
            <person name="Fan"/>
            <person name="Y."/>
            <person name="Gao"/>
            <person name="Q."/>
            <person name="Li"/>
            <person name="Y."/>
            <person name="Ju"/>
            <person name="Z."/>
            <person name="Li"/>
            <person name="J."/>
            <person name="Li"/>
            <person name="R."/>
            <person name="Hou"/>
            <person name="M."/>
            <person name="Yang"/>
            <person name="G."/>
            <person name="Liu"/>
            <person name="G."/>
            <person name="Liu"/>
            <person name="W."/>
            <person name="Guo"/>
            <person name="J."/>
            <person name="Pan"/>
            <person name="S."/>
            <person name="Fan"/>
            <person name="G."/>
            <person name="Zhang"/>
            <person name="W."/>
            <person name="Zhang"/>
            <person name="R."/>
            <person name="Yu"/>
            <person name="J."/>
            <person name="Zhang"/>
            <person name="X."/>
            <person name="Yin"/>
            <person name="Q."/>
            <person name="Ji"/>
            <person name="C."/>
            <person name="Jin"/>
            <person name="Y."/>
            <person name="Yue"/>
            <person name="G."/>
            <person name="Liu"/>
            <person name="M."/>
            <person name="Xu"/>
            <person name="J."/>
            <person name="Liu"/>
            <person name="S."/>
            <person name="Jordana"/>
            <person name="J."/>
            <person name="Noce"/>
            <person name="A."/>
            <person name="Amills"/>
            <person name="M."/>
            <person name="Wu"/>
            <person name="D.D."/>
            <person name="Li"/>
            <person name="S."/>
            <person name="Zhou"/>
            <person name="X. and Zhong"/>
            <person name="J."/>
        </authorList>
    </citation>
    <scope>NUCLEOTIDE SEQUENCE [LARGE SCALE GENOMIC DNA]</scope>
</reference>